<evidence type="ECO:0000313" key="3">
    <source>
        <dbReference type="EMBL" id="CAF4189359.1"/>
    </source>
</evidence>
<protein>
    <recommendedName>
        <fullName evidence="2">HAT C-terminal dimerisation domain-containing protein</fullName>
    </recommendedName>
</protein>
<accession>A0A820B9P1</accession>
<feature type="region of interest" description="Disordered" evidence="1">
    <location>
        <begin position="1"/>
        <end position="76"/>
    </location>
</feature>
<dbReference type="Proteomes" id="UP000663851">
    <property type="component" value="Unassembled WGS sequence"/>
</dbReference>
<name>A0A820B9P1_9BILA</name>
<gene>
    <name evidence="3" type="ORF">HFQ381_LOCUS6744</name>
    <name evidence="4" type="ORF">UJA718_LOCUS15509</name>
</gene>
<feature type="compositionally biased region" description="Polar residues" evidence="1">
    <location>
        <begin position="61"/>
        <end position="76"/>
    </location>
</feature>
<feature type="compositionally biased region" description="Polar residues" evidence="1">
    <location>
        <begin position="8"/>
        <end position="22"/>
    </location>
</feature>
<evidence type="ECO:0000313" key="6">
    <source>
        <dbReference type="Proteomes" id="UP000663873"/>
    </source>
</evidence>
<dbReference type="InterPro" id="IPR008906">
    <property type="entry name" value="HATC_C_dom"/>
</dbReference>
<comment type="caution">
    <text evidence="3">The sequence shown here is derived from an EMBL/GenBank/DDBJ whole genome shotgun (WGS) entry which is preliminary data.</text>
</comment>
<dbReference type="EMBL" id="CAJOBO010000309">
    <property type="protein sequence ID" value="CAF4189359.1"/>
    <property type="molecule type" value="Genomic_DNA"/>
</dbReference>
<keyword evidence="6" id="KW-1185">Reference proteome</keyword>
<dbReference type="AlphaFoldDB" id="A0A820B9P1"/>
<dbReference type="Proteomes" id="UP000663873">
    <property type="component" value="Unassembled WGS sequence"/>
</dbReference>
<evidence type="ECO:0000259" key="2">
    <source>
        <dbReference type="Pfam" id="PF05699"/>
    </source>
</evidence>
<organism evidence="3 5">
    <name type="scientific">Rotaria socialis</name>
    <dbReference type="NCBI Taxonomy" id="392032"/>
    <lineage>
        <taxon>Eukaryota</taxon>
        <taxon>Metazoa</taxon>
        <taxon>Spiralia</taxon>
        <taxon>Gnathifera</taxon>
        <taxon>Rotifera</taxon>
        <taxon>Eurotatoria</taxon>
        <taxon>Bdelloidea</taxon>
        <taxon>Philodinida</taxon>
        <taxon>Philodinidae</taxon>
        <taxon>Rotaria</taxon>
    </lineage>
</organism>
<dbReference type="Pfam" id="PF05699">
    <property type="entry name" value="Dimer_Tnp_hAT"/>
    <property type="match status" value="1"/>
</dbReference>
<dbReference type="InterPro" id="IPR012337">
    <property type="entry name" value="RNaseH-like_sf"/>
</dbReference>
<sequence>MSKDNNDFHLQSNTLPPCSQTCSNSSRARPSRPSSGNRILHGTLSSPSSSLSKVAHRRRNLSSQQHARSRKSAYSTANRTTLRSSIIISFTTQSSYVAAFLDFVFHADLTSNKDDYETAKQIVMKAMQQIDLIVPGASGVPSLTESRGKTHYHHLSIQPLSADLEIATFLILFCDNESTDFQTFWKNHTRVLPRLSQIARQYNAIPAASVYLEQVFSVTGAIKNIRQASMSSVTLRSLMILRKKKNIEKLRSFFLP</sequence>
<evidence type="ECO:0000313" key="4">
    <source>
        <dbReference type="EMBL" id="CAF4346667.1"/>
    </source>
</evidence>
<feature type="compositionally biased region" description="Low complexity" evidence="1">
    <location>
        <begin position="23"/>
        <end position="52"/>
    </location>
</feature>
<evidence type="ECO:0000256" key="1">
    <source>
        <dbReference type="SAM" id="MobiDB-lite"/>
    </source>
</evidence>
<evidence type="ECO:0000313" key="5">
    <source>
        <dbReference type="Proteomes" id="UP000663851"/>
    </source>
</evidence>
<dbReference type="GO" id="GO:0046983">
    <property type="term" value="F:protein dimerization activity"/>
    <property type="evidence" value="ECO:0007669"/>
    <property type="project" value="InterPro"/>
</dbReference>
<dbReference type="EMBL" id="CAJOBP010002298">
    <property type="protein sequence ID" value="CAF4346667.1"/>
    <property type="molecule type" value="Genomic_DNA"/>
</dbReference>
<feature type="domain" description="HAT C-terminal dimerisation" evidence="2">
    <location>
        <begin position="181"/>
        <end position="243"/>
    </location>
</feature>
<dbReference type="SUPFAM" id="SSF53098">
    <property type="entry name" value="Ribonuclease H-like"/>
    <property type="match status" value="1"/>
</dbReference>
<reference evidence="3" key="1">
    <citation type="submission" date="2021-02" db="EMBL/GenBank/DDBJ databases">
        <authorList>
            <person name="Nowell W R."/>
        </authorList>
    </citation>
    <scope>NUCLEOTIDE SEQUENCE</scope>
</reference>
<proteinExistence type="predicted"/>